<proteinExistence type="predicted"/>
<gene>
    <name evidence="5" type="ORF">AKAME5_000315900</name>
</gene>
<organism evidence="5 6">
    <name type="scientific">Lates japonicus</name>
    <name type="common">Japanese lates</name>
    <dbReference type="NCBI Taxonomy" id="270547"/>
    <lineage>
        <taxon>Eukaryota</taxon>
        <taxon>Metazoa</taxon>
        <taxon>Chordata</taxon>
        <taxon>Craniata</taxon>
        <taxon>Vertebrata</taxon>
        <taxon>Euteleostomi</taxon>
        <taxon>Actinopterygii</taxon>
        <taxon>Neopterygii</taxon>
        <taxon>Teleostei</taxon>
        <taxon>Neoteleostei</taxon>
        <taxon>Acanthomorphata</taxon>
        <taxon>Carangaria</taxon>
        <taxon>Carangaria incertae sedis</taxon>
        <taxon>Centropomidae</taxon>
        <taxon>Lates</taxon>
    </lineage>
</organism>
<name>A0AAD3QZG3_LATJO</name>
<evidence type="ECO:0000256" key="1">
    <source>
        <dbReference type="ARBA" id="ARBA00022786"/>
    </source>
</evidence>
<feature type="region of interest" description="Disordered" evidence="3">
    <location>
        <begin position="301"/>
        <end position="327"/>
    </location>
</feature>
<keyword evidence="5" id="KW-0378">Hydrolase</keyword>
<evidence type="ECO:0000256" key="3">
    <source>
        <dbReference type="SAM" id="MobiDB-lite"/>
    </source>
</evidence>
<dbReference type="EMBL" id="BRZM01000007">
    <property type="protein sequence ID" value="GLD49351.1"/>
    <property type="molecule type" value="Genomic_DNA"/>
</dbReference>
<dbReference type="PROSITE" id="PS50271">
    <property type="entry name" value="ZF_UBP"/>
    <property type="match status" value="1"/>
</dbReference>
<protein>
    <submittedName>
        <fullName evidence="5">Ubiquitin carboxyl-terminal hydrolase 22</fullName>
    </submittedName>
</protein>
<feature type="compositionally biased region" description="Polar residues" evidence="3">
    <location>
        <begin position="301"/>
        <end position="322"/>
    </location>
</feature>
<reference evidence="5" key="1">
    <citation type="submission" date="2022-08" db="EMBL/GenBank/DDBJ databases">
        <title>Genome sequencing of akame (Lates japonicus).</title>
        <authorList>
            <person name="Hashiguchi Y."/>
            <person name="Takahashi H."/>
        </authorList>
    </citation>
    <scope>NUCLEOTIDE SEQUENCE</scope>
    <source>
        <strain evidence="5">Kochi</strain>
    </source>
</reference>
<dbReference type="GO" id="GO:0016787">
    <property type="term" value="F:hydrolase activity"/>
    <property type="evidence" value="ECO:0007669"/>
    <property type="project" value="UniProtKB-KW"/>
</dbReference>
<accession>A0AAD3QZG3</accession>
<keyword evidence="2" id="KW-0863">Zinc-finger</keyword>
<evidence type="ECO:0000256" key="2">
    <source>
        <dbReference type="PROSITE-ProRule" id="PRU00502"/>
    </source>
</evidence>
<evidence type="ECO:0000313" key="5">
    <source>
        <dbReference type="EMBL" id="GLD49351.1"/>
    </source>
</evidence>
<keyword evidence="2" id="KW-0862">Zinc</keyword>
<dbReference type="Proteomes" id="UP001279410">
    <property type="component" value="Unassembled WGS sequence"/>
</dbReference>
<dbReference type="SUPFAM" id="SSF57850">
    <property type="entry name" value="RING/U-box"/>
    <property type="match status" value="1"/>
</dbReference>
<sequence>MMGRPLAALEKAGSARVTSKGRSARMSFNTEDASTRSQSKSPYLVNHNNRHVRVQHRLPPLRRRSHSARRLQASHRHDVDFIATRWQADETPTCAISIAADRLHPQMRLYEHSSVPDCMTLQRDIQARSPACSISPQPVGFPRLKSKQNPNTACLSSSLLNKHLSRQCPAQHHSSQVKRFQKSRVCMPGFNAQISCRSLAQMTAQQRTAAAASLIWGRHQAARATAASSLERDDLRVTIRNLHHPTSSRIHKFKACTAPTSRLRAFFMAAAPSIWVNAFTSTAEYLRIPVSLENALNQSNDRARRSLSSTHAAGRFSQSRFPAQQRGFRRRACAAAAVTPGSQRQTDPLRMAVNAHTAQRLRPPAQPSLSRADTTTRPSTDAKSCICHMCGAHLNRLHSCLYCVFFGCFTKKHIHEHAKNKRHNLAIDLLYGGIYCFVCQDYIYDKDMEQIAKEEQRKAWKLQGIGEKYTTWEPTKRELELLRHNPKRRKITTNCTIVLPGPLLTPHSSGCCTWCGLTTPPQATSSKIAHLAPHRSLDDYTGTAKGTINLVFPTIDPFWDISLDLPGSSTLLASASGGDGSSVERATCKDYRLWTTLMSIPLVSS</sequence>
<dbReference type="InterPro" id="IPR001607">
    <property type="entry name" value="Znf_UBP"/>
</dbReference>
<feature type="compositionally biased region" description="Polar residues" evidence="3">
    <location>
        <begin position="16"/>
        <end position="41"/>
    </location>
</feature>
<dbReference type="Pfam" id="PF02148">
    <property type="entry name" value="zf-UBP"/>
    <property type="match status" value="1"/>
</dbReference>
<feature type="region of interest" description="Disordered" evidence="3">
    <location>
        <begin position="356"/>
        <end position="379"/>
    </location>
</feature>
<dbReference type="InterPro" id="IPR013083">
    <property type="entry name" value="Znf_RING/FYVE/PHD"/>
</dbReference>
<keyword evidence="6" id="KW-1185">Reference proteome</keyword>
<evidence type="ECO:0000313" key="6">
    <source>
        <dbReference type="Proteomes" id="UP001279410"/>
    </source>
</evidence>
<evidence type="ECO:0000259" key="4">
    <source>
        <dbReference type="PROSITE" id="PS50271"/>
    </source>
</evidence>
<dbReference type="AlphaFoldDB" id="A0AAD3QZG3"/>
<keyword evidence="1" id="KW-0833">Ubl conjugation pathway</keyword>
<keyword evidence="2" id="KW-0479">Metal-binding</keyword>
<comment type="caution">
    <text evidence="5">The sequence shown here is derived from an EMBL/GenBank/DDBJ whole genome shotgun (WGS) entry which is preliminary data.</text>
</comment>
<feature type="compositionally biased region" description="Polar residues" evidence="3">
    <location>
        <begin position="367"/>
        <end position="379"/>
    </location>
</feature>
<feature type="domain" description="UBP-type" evidence="4">
    <location>
        <begin position="364"/>
        <end position="462"/>
    </location>
</feature>
<dbReference type="GO" id="GO:0008270">
    <property type="term" value="F:zinc ion binding"/>
    <property type="evidence" value="ECO:0007669"/>
    <property type="project" value="UniProtKB-KW"/>
</dbReference>
<feature type="region of interest" description="Disordered" evidence="3">
    <location>
        <begin position="1"/>
        <end position="42"/>
    </location>
</feature>
<dbReference type="Gene3D" id="3.30.40.10">
    <property type="entry name" value="Zinc/RING finger domain, C3HC4 (zinc finger)"/>
    <property type="match status" value="1"/>
</dbReference>